<sequence>MELSKNRILCVGDSLGLPRDDVKFEDTWYYKLVESFPDFFVIPQFVRGINTDALVSPTRGDYLELYTPNIVILQIGIVDCAPRFLKRDSIFVRAINVFPKSLSSKIWILISKYGRRKAIHADVSPAKFEANLRNYFDRCATLKVGGVFVIKIAQPSQNMIIKNPRITEQVKIYNSVFERLKNEYEFISLIDPLQSGENNLFLKDGYHLNAEGNKNVFEYIYSNIVYISNV</sequence>
<dbReference type="Proteomes" id="UP000182491">
    <property type="component" value="Unassembled WGS sequence"/>
</dbReference>
<accession>A0A1I7H5K5</accession>
<dbReference type="GO" id="GO:0016788">
    <property type="term" value="F:hydrolase activity, acting on ester bonds"/>
    <property type="evidence" value="ECO:0007669"/>
    <property type="project" value="UniProtKB-ARBA"/>
</dbReference>
<dbReference type="STRING" id="388950.GCA_001611675_00623"/>
<keyword evidence="1" id="KW-0378">Hydrolase</keyword>
<dbReference type="OrthoDB" id="9204540at2"/>
<dbReference type="InterPro" id="IPR036514">
    <property type="entry name" value="SGNH_hydro_sf"/>
</dbReference>
<reference evidence="2" key="1">
    <citation type="submission" date="2016-10" db="EMBL/GenBank/DDBJ databases">
        <authorList>
            <person name="Varghese N."/>
        </authorList>
    </citation>
    <scope>NUCLEOTIDE SEQUENCE [LARGE SCALE GENOMIC DNA]</scope>
    <source>
        <strain evidence="2">DSM 18820</strain>
    </source>
</reference>
<dbReference type="EMBL" id="FPCA01000001">
    <property type="protein sequence ID" value="SFU55963.1"/>
    <property type="molecule type" value="Genomic_DNA"/>
</dbReference>
<protein>
    <submittedName>
        <fullName evidence="1">GDSL-like Lipase/Acylhydrolase</fullName>
    </submittedName>
</protein>
<gene>
    <name evidence="1" type="ORF">SAMN04487941_1525</name>
</gene>
<organism evidence="1 2">
    <name type="scientific">Pontibacter akesuensis</name>
    <dbReference type="NCBI Taxonomy" id="388950"/>
    <lineage>
        <taxon>Bacteria</taxon>
        <taxon>Pseudomonadati</taxon>
        <taxon>Bacteroidota</taxon>
        <taxon>Cytophagia</taxon>
        <taxon>Cytophagales</taxon>
        <taxon>Hymenobacteraceae</taxon>
        <taxon>Pontibacter</taxon>
    </lineage>
</organism>
<keyword evidence="2" id="KW-1185">Reference proteome</keyword>
<proteinExistence type="predicted"/>
<evidence type="ECO:0000313" key="1">
    <source>
        <dbReference type="EMBL" id="SFU55963.1"/>
    </source>
</evidence>
<dbReference type="SUPFAM" id="SSF52266">
    <property type="entry name" value="SGNH hydrolase"/>
    <property type="match status" value="1"/>
</dbReference>
<dbReference type="Gene3D" id="3.40.50.1110">
    <property type="entry name" value="SGNH hydrolase"/>
    <property type="match status" value="1"/>
</dbReference>
<dbReference type="CDD" id="cd00229">
    <property type="entry name" value="SGNH_hydrolase"/>
    <property type="match status" value="1"/>
</dbReference>
<dbReference type="AlphaFoldDB" id="A0A1I7H5K5"/>
<evidence type="ECO:0000313" key="2">
    <source>
        <dbReference type="Proteomes" id="UP000182491"/>
    </source>
</evidence>
<name>A0A1I7H5K5_9BACT</name>
<dbReference type="RefSeq" id="WP_068836813.1">
    <property type="nucleotide sequence ID" value="NZ_BMXC01000001.1"/>
</dbReference>